<dbReference type="Proteomes" id="UP000187455">
    <property type="component" value="Unassembled WGS sequence"/>
</dbReference>
<accession>A0A1R0H4S9</accession>
<gene>
    <name evidence="1" type="ORF">AYI68_g1727</name>
</gene>
<evidence type="ECO:0000313" key="1">
    <source>
        <dbReference type="EMBL" id="OLY84116.1"/>
    </source>
</evidence>
<dbReference type="AlphaFoldDB" id="A0A1R0H4S9"/>
<sequence>MQCCGMVMRNHELDDSGAYPSGDIDASASISSEAPELGDDLNPLVNLAGGSFLTPPSGKVLTYYFYHGGCTNT</sequence>
<comment type="caution">
    <text evidence="1">The sequence shown here is derived from an EMBL/GenBank/DDBJ whole genome shotgun (WGS) entry which is preliminary data.</text>
</comment>
<keyword evidence="2" id="KW-1185">Reference proteome</keyword>
<protein>
    <submittedName>
        <fullName evidence="1">Uncharacterized protein</fullName>
    </submittedName>
</protein>
<name>A0A1R0H4S9_9FUNG</name>
<organism evidence="1 2">
    <name type="scientific">Smittium mucronatum</name>
    <dbReference type="NCBI Taxonomy" id="133383"/>
    <lineage>
        <taxon>Eukaryota</taxon>
        <taxon>Fungi</taxon>
        <taxon>Fungi incertae sedis</taxon>
        <taxon>Zoopagomycota</taxon>
        <taxon>Kickxellomycotina</taxon>
        <taxon>Harpellomycetes</taxon>
        <taxon>Harpellales</taxon>
        <taxon>Legeriomycetaceae</taxon>
        <taxon>Smittium</taxon>
    </lineage>
</organism>
<evidence type="ECO:0000313" key="2">
    <source>
        <dbReference type="Proteomes" id="UP000187455"/>
    </source>
</evidence>
<dbReference type="EMBL" id="LSSL01000611">
    <property type="protein sequence ID" value="OLY84116.1"/>
    <property type="molecule type" value="Genomic_DNA"/>
</dbReference>
<reference evidence="1 2" key="1">
    <citation type="journal article" date="2016" name="Mol. Biol. Evol.">
        <title>Genome-Wide Survey of Gut Fungi (Harpellales) Reveals the First Horizontally Transferred Ubiquitin Gene from a Mosquito Host.</title>
        <authorList>
            <person name="Wang Y."/>
            <person name="White M.M."/>
            <person name="Kvist S."/>
            <person name="Moncalvo J.M."/>
        </authorList>
    </citation>
    <scope>NUCLEOTIDE SEQUENCE [LARGE SCALE GENOMIC DNA]</scope>
    <source>
        <strain evidence="1 2">ALG-7-W6</strain>
    </source>
</reference>
<proteinExistence type="predicted"/>